<dbReference type="AlphaFoldDB" id="A0AA36H5H7"/>
<dbReference type="EMBL" id="CATQJL010000305">
    <property type="protein sequence ID" value="CAJ0604404.1"/>
    <property type="molecule type" value="Genomic_DNA"/>
</dbReference>
<gene>
    <name evidence="1" type="ORF">CYNAS_LOCUS16387</name>
</gene>
<sequence>MSLFGLEDCLCDSNTSRRHKKHIAHYPGKKVTDQIVVVKTIYDPHKTLSKKKYKRLLADSLDGFYPHVPYSLNKRERWTTVTPASLLAHQTSDLPELCVVNKKASDWNMYTDQSTHKVTAFHVLDDDVITTLSATGGEQSLHYYENMLREKRGIDKDEMEPAQMHYSIVSPPPVQRFESRKNRKLGRTDEENRRAIRRKLKITLRKLCRITEAFPNECMQNNEEDEMPDFCKAEFSRKIALKDFISIGQPSTSRSPKNTPSSNVTSSFELVTLKPPKMIDISSATNALGVFEIIDVKLSMLATFDLQEEISLLAPGYCDVHWFGSERVSVASTRSTNPSPVFVIFFELPKNTDILRIRINTNAQFTKLSKATLVKLLKTRKYFPTLFKDLLAFIFTLKIPPPSESSLRFKECKENFMRTVNSTMLATTASRADTFAQLELLRLCYTCDAFKNGLGSEKADICHTCNSPYRTDLFAFNDGMICRECVTSNVLHQIRLNRFPLEIPLDAAPSSPVDLLYAILPISVMSLLSKMSYRYFNAFDYPDAYMVECPQCCMDLSINIPNMYSTCICPKCECNFCYRYFFEKFKLDPGERVLKVKCYCNDFLYVPELGPHFTRCGRLCHYTVERYGTYYCGGTYDQSGILRPYELGAWPYTPRFRKENHPNFEKYGDPVQPEYLEQKKLVSKLYAEVCAEMRRLRFDKTKRIEYENAVKRLFTLKAEQLELIDLRKTVLFLVEHCMAWLYLHRHQKLHHLRKGVLLLFQRFMNFQTKVLDPRYYQKIHAQDVEEMMSTVIKSFKNYAMDVRSINWQ</sequence>
<evidence type="ECO:0000313" key="2">
    <source>
        <dbReference type="Proteomes" id="UP001176961"/>
    </source>
</evidence>
<name>A0AA36H5H7_CYLNA</name>
<evidence type="ECO:0000313" key="1">
    <source>
        <dbReference type="EMBL" id="CAJ0604404.1"/>
    </source>
</evidence>
<reference evidence="1" key="1">
    <citation type="submission" date="2023-07" db="EMBL/GenBank/DDBJ databases">
        <authorList>
            <consortium name="CYATHOMIX"/>
        </authorList>
    </citation>
    <scope>NUCLEOTIDE SEQUENCE</scope>
    <source>
        <strain evidence="1">N/A</strain>
    </source>
</reference>
<protein>
    <submittedName>
        <fullName evidence="1">Uncharacterized protein</fullName>
    </submittedName>
</protein>
<keyword evidence="2" id="KW-1185">Reference proteome</keyword>
<comment type="caution">
    <text evidence="1">The sequence shown here is derived from an EMBL/GenBank/DDBJ whole genome shotgun (WGS) entry which is preliminary data.</text>
</comment>
<dbReference type="PANTHER" id="PTHR31063">
    <property type="entry name" value="PROTEIN CBG08668"/>
    <property type="match status" value="1"/>
</dbReference>
<dbReference type="Proteomes" id="UP001176961">
    <property type="component" value="Unassembled WGS sequence"/>
</dbReference>
<proteinExistence type="predicted"/>
<accession>A0AA36H5H7</accession>
<organism evidence="1 2">
    <name type="scientific">Cylicocyclus nassatus</name>
    <name type="common">Nematode worm</name>
    <dbReference type="NCBI Taxonomy" id="53992"/>
    <lineage>
        <taxon>Eukaryota</taxon>
        <taxon>Metazoa</taxon>
        <taxon>Ecdysozoa</taxon>
        <taxon>Nematoda</taxon>
        <taxon>Chromadorea</taxon>
        <taxon>Rhabditida</taxon>
        <taxon>Rhabditina</taxon>
        <taxon>Rhabditomorpha</taxon>
        <taxon>Strongyloidea</taxon>
        <taxon>Strongylidae</taxon>
        <taxon>Cylicocyclus</taxon>
    </lineage>
</organism>
<dbReference type="PANTHER" id="PTHR31063:SF3">
    <property type="entry name" value="ENHANCER OF POLYCOMB-LIKE PROTEIN"/>
    <property type="match status" value="1"/>
</dbReference>